<proteinExistence type="inferred from homology"/>
<dbReference type="HAMAP" id="MF_00108">
    <property type="entry name" value="IspD"/>
    <property type="match status" value="1"/>
</dbReference>
<keyword evidence="3 4" id="KW-0548">Nucleotidyltransferase</keyword>
<keyword evidence="6" id="KW-1185">Reference proteome</keyword>
<evidence type="ECO:0000256" key="1">
    <source>
        <dbReference type="ARBA" id="ARBA00001282"/>
    </source>
</evidence>
<dbReference type="GO" id="GO:0050518">
    <property type="term" value="F:2-C-methyl-D-erythritol 4-phosphate cytidylyltransferase activity"/>
    <property type="evidence" value="ECO:0007669"/>
    <property type="project" value="UniProtKB-EC"/>
</dbReference>
<evidence type="ECO:0000256" key="2">
    <source>
        <dbReference type="ARBA" id="ARBA00022679"/>
    </source>
</evidence>
<name>A0ABT5FEM8_9GAMM</name>
<comment type="caution">
    <text evidence="5">The sequence shown here is derived from an EMBL/GenBank/DDBJ whole genome shotgun (WGS) entry which is preliminary data.</text>
</comment>
<dbReference type="EMBL" id="JAQOMS010000002">
    <property type="protein sequence ID" value="MDC2889056.1"/>
    <property type="molecule type" value="Genomic_DNA"/>
</dbReference>
<feature type="site" description="Transition state stabilizer" evidence="4">
    <location>
        <position position="27"/>
    </location>
</feature>
<evidence type="ECO:0000256" key="4">
    <source>
        <dbReference type="HAMAP-Rule" id="MF_00108"/>
    </source>
</evidence>
<organism evidence="5 6">
    <name type="scientific">Psychrosphaera algicola</name>
    <dbReference type="NCBI Taxonomy" id="3023714"/>
    <lineage>
        <taxon>Bacteria</taxon>
        <taxon>Pseudomonadati</taxon>
        <taxon>Pseudomonadota</taxon>
        <taxon>Gammaproteobacteria</taxon>
        <taxon>Alteromonadales</taxon>
        <taxon>Pseudoalteromonadaceae</taxon>
        <taxon>Psychrosphaera</taxon>
    </lineage>
</organism>
<evidence type="ECO:0000313" key="5">
    <source>
        <dbReference type="EMBL" id="MDC2889056.1"/>
    </source>
</evidence>
<dbReference type="RefSeq" id="WP_215963943.1">
    <property type="nucleotide sequence ID" value="NZ_JAQOMS010000002.1"/>
</dbReference>
<dbReference type="PANTHER" id="PTHR32125:SF4">
    <property type="entry name" value="2-C-METHYL-D-ERYTHRITOL 4-PHOSPHATE CYTIDYLYLTRANSFERASE, CHLOROPLASTIC"/>
    <property type="match status" value="1"/>
</dbReference>
<dbReference type="InterPro" id="IPR050088">
    <property type="entry name" value="IspD/TarI_cytidylyltransf_bact"/>
</dbReference>
<protein>
    <recommendedName>
        <fullName evidence="4">2-C-methyl-D-erythritol 4-phosphate cytidylyltransferase</fullName>
        <ecNumber evidence="4">2.7.7.60</ecNumber>
    </recommendedName>
    <alternativeName>
        <fullName evidence="4">4-diphosphocytidyl-2C-methyl-D-erythritol synthase</fullName>
    </alternativeName>
    <alternativeName>
        <fullName evidence="4">MEP cytidylyltransferase</fullName>
        <shortName evidence="4">MCT</shortName>
    </alternativeName>
</protein>
<comment type="pathway">
    <text evidence="4">Isoprenoid biosynthesis; isopentenyl diphosphate biosynthesis via DXP pathway; isopentenyl diphosphate from 1-deoxy-D-xylulose 5-phosphate: step 2/6.</text>
</comment>
<dbReference type="InterPro" id="IPR034683">
    <property type="entry name" value="IspD/TarI"/>
</dbReference>
<evidence type="ECO:0000256" key="3">
    <source>
        <dbReference type="ARBA" id="ARBA00022695"/>
    </source>
</evidence>
<evidence type="ECO:0000313" key="6">
    <source>
        <dbReference type="Proteomes" id="UP001528411"/>
    </source>
</evidence>
<feature type="site" description="Positions MEP for the nucleophilic attack" evidence="4">
    <location>
        <position position="218"/>
    </location>
</feature>
<sequence>MTEPLPSLAVVIPAAGTGKRMLSEVPKQYLTLNGLTVIEQTINKFIELPFVHSIILALSADDTVFSTLSIAHHPKVKTVIGGKERADSVLSGIRFASELDLSWVMVHDAARPCVLERDIIELYHQCVAQQSAGILAVRVKDTMKRAKPDSVSVDHTVPRTDLWHALTPQCSDIKSLETALVSQLQDGLVNSAVTDEASALELNNKRVLLVASSARNIKITEPDDLELAQLFLQSEE</sequence>
<dbReference type="Pfam" id="PF01128">
    <property type="entry name" value="IspD"/>
    <property type="match status" value="1"/>
</dbReference>
<feature type="site" description="Transition state stabilizer" evidence="4">
    <location>
        <position position="20"/>
    </location>
</feature>
<reference evidence="5 6" key="1">
    <citation type="submission" date="2023-01" db="EMBL/GenBank/DDBJ databases">
        <title>Psychrosphaera sp. nov., isolated from marine algae.</title>
        <authorList>
            <person name="Bayburt H."/>
            <person name="Choi B.J."/>
            <person name="Kim J.M."/>
            <person name="Choi D.G."/>
            <person name="Jeon C.O."/>
        </authorList>
    </citation>
    <scope>NUCLEOTIDE SEQUENCE [LARGE SCALE GENOMIC DNA]</scope>
    <source>
        <strain evidence="5 6">G1-22</strain>
    </source>
</reference>
<feature type="site" description="Positions MEP for the nucleophilic attack" evidence="4">
    <location>
        <position position="159"/>
    </location>
</feature>
<dbReference type="Proteomes" id="UP001528411">
    <property type="component" value="Unassembled WGS sequence"/>
</dbReference>
<comment type="similarity">
    <text evidence="4">Belongs to the IspD/TarI cytidylyltransferase family. IspD subfamily.</text>
</comment>
<gene>
    <name evidence="4 5" type="primary">ispD</name>
    <name evidence="5" type="ORF">PN838_10065</name>
</gene>
<dbReference type="EC" id="2.7.7.60" evidence="4"/>
<comment type="catalytic activity">
    <reaction evidence="1 4">
        <text>2-C-methyl-D-erythritol 4-phosphate + CTP + H(+) = 4-CDP-2-C-methyl-D-erythritol + diphosphate</text>
        <dbReference type="Rhea" id="RHEA:13429"/>
        <dbReference type="ChEBI" id="CHEBI:15378"/>
        <dbReference type="ChEBI" id="CHEBI:33019"/>
        <dbReference type="ChEBI" id="CHEBI:37563"/>
        <dbReference type="ChEBI" id="CHEBI:57823"/>
        <dbReference type="ChEBI" id="CHEBI:58262"/>
        <dbReference type="EC" id="2.7.7.60"/>
    </reaction>
</comment>
<keyword evidence="4" id="KW-0414">Isoprene biosynthesis</keyword>
<accession>A0ABT5FEM8</accession>
<dbReference type="NCBIfam" id="TIGR00453">
    <property type="entry name" value="ispD"/>
    <property type="match status" value="1"/>
</dbReference>
<dbReference type="InterPro" id="IPR018294">
    <property type="entry name" value="ISPD_synthase_CS"/>
</dbReference>
<comment type="function">
    <text evidence="4">Catalyzes the formation of 4-diphosphocytidyl-2-C-methyl-D-erythritol from CTP and 2-C-methyl-D-erythritol 4-phosphate (MEP).</text>
</comment>
<dbReference type="InterPro" id="IPR001228">
    <property type="entry name" value="IspD"/>
</dbReference>
<keyword evidence="2 4" id="KW-0808">Transferase</keyword>
<dbReference type="PROSITE" id="PS01295">
    <property type="entry name" value="ISPD"/>
    <property type="match status" value="1"/>
</dbReference>
<dbReference type="CDD" id="cd02516">
    <property type="entry name" value="CDP-ME_synthetase"/>
    <property type="match status" value="1"/>
</dbReference>
<dbReference type="PANTHER" id="PTHR32125">
    <property type="entry name" value="2-C-METHYL-D-ERYTHRITOL 4-PHOSPHATE CYTIDYLYLTRANSFERASE, CHLOROPLASTIC"/>
    <property type="match status" value="1"/>
</dbReference>